<dbReference type="InterPro" id="IPR013083">
    <property type="entry name" value="Znf_RING/FYVE/PHD"/>
</dbReference>
<evidence type="ECO:0000313" key="10">
    <source>
        <dbReference type="EMBL" id="KAD7478870.1"/>
    </source>
</evidence>
<dbReference type="PANTHER" id="PTHR22937:SF222">
    <property type="entry name" value="RING-TYPE E3 UBIQUITIN TRANSFERASE"/>
    <property type="match status" value="1"/>
</dbReference>
<protein>
    <recommendedName>
        <fullName evidence="2">RING-type E3 ubiquitin transferase</fullName>
        <ecNumber evidence="2">2.3.2.27</ecNumber>
    </recommendedName>
</protein>
<evidence type="ECO:0000256" key="3">
    <source>
        <dbReference type="ARBA" id="ARBA00022679"/>
    </source>
</evidence>
<evidence type="ECO:0000256" key="8">
    <source>
        <dbReference type="PROSITE-ProRule" id="PRU00175"/>
    </source>
</evidence>
<evidence type="ECO:0000256" key="7">
    <source>
        <dbReference type="ARBA" id="ARBA00022833"/>
    </source>
</evidence>
<dbReference type="GO" id="GO:0005634">
    <property type="term" value="C:nucleus"/>
    <property type="evidence" value="ECO:0007669"/>
    <property type="project" value="TreeGrafter"/>
</dbReference>
<comment type="caution">
    <text evidence="10">The sequence shown here is derived from an EMBL/GenBank/DDBJ whole genome shotgun (WGS) entry which is preliminary data.</text>
</comment>
<reference evidence="10 11" key="1">
    <citation type="submission" date="2019-05" db="EMBL/GenBank/DDBJ databases">
        <title>Mikania micrantha, genome provides insights into the molecular mechanism of rapid growth.</title>
        <authorList>
            <person name="Liu B."/>
        </authorList>
    </citation>
    <scope>NUCLEOTIDE SEQUENCE [LARGE SCALE GENOMIC DNA]</scope>
    <source>
        <strain evidence="10">NLD-2019</strain>
        <tissue evidence="10">Leaf</tissue>
    </source>
</reference>
<keyword evidence="6" id="KW-0833">Ubl conjugation pathway</keyword>
<keyword evidence="7" id="KW-0862">Zinc</keyword>
<comment type="catalytic activity">
    <reaction evidence="1">
        <text>S-ubiquitinyl-[E2 ubiquitin-conjugating enzyme]-L-cysteine + [acceptor protein]-L-lysine = [E2 ubiquitin-conjugating enzyme]-L-cysteine + N(6)-ubiquitinyl-[acceptor protein]-L-lysine.</text>
        <dbReference type="EC" id="2.3.2.27"/>
    </reaction>
</comment>
<name>A0A5N6Q5A5_9ASTR</name>
<dbReference type="GO" id="GO:0061630">
    <property type="term" value="F:ubiquitin protein ligase activity"/>
    <property type="evidence" value="ECO:0007669"/>
    <property type="project" value="UniProtKB-EC"/>
</dbReference>
<dbReference type="AlphaFoldDB" id="A0A5N6Q5A5"/>
<keyword evidence="11" id="KW-1185">Reference proteome</keyword>
<dbReference type="PROSITE" id="PS50089">
    <property type="entry name" value="ZF_RING_2"/>
    <property type="match status" value="1"/>
</dbReference>
<evidence type="ECO:0000256" key="1">
    <source>
        <dbReference type="ARBA" id="ARBA00000900"/>
    </source>
</evidence>
<dbReference type="InterPro" id="IPR001841">
    <property type="entry name" value="Znf_RING"/>
</dbReference>
<dbReference type="GO" id="GO:0008270">
    <property type="term" value="F:zinc ion binding"/>
    <property type="evidence" value="ECO:0007669"/>
    <property type="project" value="UniProtKB-KW"/>
</dbReference>
<dbReference type="SUPFAM" id="SSF57850">
    <property type="entry name" value="RING/U-box"/>
    <property type="match status" value="1"/>
</dbReference>
<keyword evidence="4" id="KW-0479">Metal-binding</keyword>
<feature type="domain" description="RING-type" evidence="9">
    <location>
        <begin position="165"/>
        <end position="206"/>
    </location>
</feature>
<dbReference type="Proteomes" id="UP000326396">
    <property type="component" value="Linkage Group LG1"/>
</dbReference>
<evidence type="ECO:0000256" key="4">
    <source>
        <dbReference type="ARBA" id="ARBA00022723"/>
    </source>
</evidence>
<keyword evidence="5 8" id="KW-0863">Zinc-finger</keyword>
<dbReference type="OrthoDB" id="8062037at2759"/>
<gene>
    <name evidence="10" type="ORF">E3N88_02006</name>
</gene>
<dbReference type="SMART" id="SM00184">
    <property type="entry name" value="RING"/>
    <property type="match status" value="1"/>
</dbReference>
<evidence type="ECO:0000259" key="9">
    <source>
        <dbReference type="PROSITE" id="PS50089"/>
    </source>
</evidence>
<evidence type="ECO:0000256" key="5">
    <source>
        <dbReference type="ARBA" id="ARBA00022771"/>
    </source>
</evidence>
<evidence type="ECO:0000256" key="2">
    <source>
        <dbReference type="ARBA" id="ARBA00012483"/>
    </source>
</evidence>
<keyword evidence="3" id="KW-0808">Transferase</keyword>
<evidence type="ECO:0000256" key="6">
    <source>
        <dbReference type="ARBA" id="ARBA00022786"/>
    </source>
</evidence>
<dbReference type="Pfam" id="PF13639">
    <property type="entry name" value="zf-RING_2"/>
    <property type="match status" value="1"/>
</dbReference>
<dbReference type="EMBL" id="SZYD01000001">
    <property type="protein sequence ID" value="KAD7478870.1"/>
    <property type="molecule type" value="Genomic_DNA"/>
</dbReference>
<accession>A0A5N6Q5A5</accession>
<dbReference type="InterPro" id="IPR045191">
    <property type="entry name" value="MBR1/2-like"/>
</dbReference>
<proteinExistence type="predicted"/>
<evidence type="ECO:0000313" key="11">
    <source>
        <dbReference type="Proteomes" id="UP000326396"/>
    </source>
</evidence>
<dbReference type="Gene3D" id="3.30.40.10">
    <property type="entry name" value="Zinc/RING finger domain, C3HC4 (zinc finger)"/>
    <property type="match status" value="1"/>
</dbReference>
<dbReference type="EC" id="2.3.2.27" evidence="2"/>
<sequence>MDFNVNPRRHAVHTPTSHSFNRYPHYFDPAMNVSSPFYRPLPHPYTWCPYVNQGVISNNNLLFNNFEEIEQRVFGSAYQIRSYPLLESDNEAQIHDRFVRETLRYNGGYHQSNRYVQVDPIDEVLMFDSFDQETEHYNGGLIEKVISENLKLSIHSDDDEDDEICVICQMEFERSERLGVLECNHRFHPTCIKEWLIRKNLCPVCKAQALMV</sequence>
<dbReference type="PANTHER" id="PTHR22937">
    <property type="entry name" value="E3 UBIQUITIN-PROTEIN LIGASE RNF165"/>
    <property type="match status" value="1"/>
</dbReference>
<organism evidence="10 11">
    <name type="scientific">Mikania micrantha</name>
    <name type="common">bitter vine</name>
    <dbReference type="NCBI Taxonomy" id="192012"/>
    <lineage>
        <taxon>Eukaryota</taxon>
        <taxon>Viridiplantae</taxon>
        <taxon>Streptophyta</taxon>
        <taxon>Embryophyta</taxon>
        <taxon>Tracheophyta</taxon>
        <taxon>Spermatophyta</taxon>
        <taxon>Magnoliopsida</taxon>
        <taxon>eudicotyledons</taxon>
        <taxon>Gunneridae</taxon>
        <taxon>Pentapetalae</taxon>
        <taxon>asterids</taxon>
        <taxon>campanulids</taxon>
        <taxon>Asterales</taxon>
        <taxon>Asteraceae</taxon>
        <taxon>Asteroideae</taxon>
        <taxon>Heliantheae alliance</taxon>
        <taxon>Eupatorieae</taxon>
        <taxon>Mikania</taxon>
    </lineage>
</organism>